<accession>A0A098MAF0</accession>
<protein>
    <recommendedName>
        <fullName evidence="1">CHAD domain-containing protein</fullName>
    </recommendedName>
</protein>
<evidence type="ECO:0000313" key="3">
    <source>
        <dbReference type="Proteomes" id="UP000029734"/>
    </source>
</evidence>
<dbReference type="eggNOG" id="COG5607">
    <property type="taxonomic scope" value="Bacteria"/>
</dbReference>
<organism evidence="2 3">
    <name type="scientific">Paenibacillus wynnii</name>
    <dbReference type="NCBI Taxonomy" id="268407"/>
    <lineage>
        <taxon>Bacteria</taxon>
        <taxon>Bacillati</taxon>
        <taxon>Bacillota</taxon>
        <taxon>Bacilli</taxon>
        <taxon>Bacillales</taxon>
        <taxon>Paenibacillaceae</taxon>
        <taxon>Paenibacillus</taxon>
    </lineage>
</organism>
<dbReference type="InterPro" id="IPR007899">
    <property type="entry name" value="CHAD_dom"/>
</dbReference>
<reference evidence="2 3" key="2">
    <citation type="submission" date="2014-10" db="EMBL/GenBank/DDBJ databases">
        <title>Comparative genomics of the Paenibacillus odorifer group.</title>
        <authorList>
            <person name="Tsai Y.-C."/>
            <person name="Martin N."/>
            <person name="Korlach J."/>
            <person name="Wiedmann M."/>
        </authorList>
    </citation>
    <scope>NUCLEOTIDE SEQUENCE [LARGE SCALE GENOMIC DNA]</scope>
    <source>
        <strain evidence="2 3">DSM 18334</strain>
    </source>
</reference>
<evidence type="ECO:0000313" key="2">
    <source>
        <dbReference type="EMBL" id="KGE19525.1"/>
    </source>
</evidence>
<comment type="caution">
    <text evidence="2">The sequence shown here is derived from an EMBL/GenBank/DDBJ whole genome shotgun (WGS) entry which is preliminary data.</text>
</comment>
<dbReference type="EMBL" id="JQCR01000002">
    <property type="protein sequence ID" value="KGE19525.1"/>
    <property type="molecule type" value="Genomic_DNA"/>
</dbReference>
<dbReference type="Gene3D" id="1.40.20.10">
    <property type="entry name" value="CHAD domain"/>
    <property type="match status" value="1"/>
</dbReference>
<dbReference type="InterPro" id="IPR038186">
    <property type="entry name" value="CHAD_dom_sf"/>
</dbReference>
<name>A0A098MAF0_9BACL</name>
<dbReference type="PROSITE" id="PS51708">
    <property type="entry name" value="CHAD"/>
    <property type="match status" value="1"/>
</dbReference>
<dbReference type="PANTHER" id="PTHR39339:SF1">
    <property type="entry name" value="CHAD DOMAIN-CONTAINING PROTEIN"/>
    <property type="match status" value="1"/>
</dbReference>
<sequence>MNVEELSRTGQVSKAEQWEQALHLLYINFQDYSKAALKKFDEEDIHQARVNSRKLLTLLAILDPSHSSGLYPYFKKAQKLLGKVRDDDVLIDSFKKRRKHSKEAEDTKSAELLKAVINYQKEKRKKHRQRLADELPKLLGKKLDEQWNTFLTALLKPLVAKRDANVVMRELEVAFEQKKQSCRALFRRPEGDSEEAYEALHQLRIGAKELRYTANAAAFALNQKFHTHEQIYSEIQGQLGQINDKRVWLQTLNRIGREELDISKKTWEVFTDTLKAEVLDALHQEDIANLIGKSK</sequence>
<dbReference type="Proteomes" id="UP000029734">
    <property type="component" value="Unassembled WGS sequence"/>
</dbReference>
<evidence type="ECO:0000259" key="1">
    <source>
        <dbReference type="PROSITE" id="PS51708"/>
    </source>
</evidence>
<dbReference type="PANTHER" id="PTHR39339">
    <property type="entry name" value="SLR1444 PROTEIN"/>
    <property type="match status" value="1"/>
</dbReference>
<dbReference type="Pfam" id="PF05235">
    <property type="entry name" value="CHAD"/>
    <property type="match status" value="1"/>
</dbReference>
<proteinExistence type="predicted"/>
<dbReference type="RefSeq" id="WP_036650531.1">
    <property type="nucleotide sequence ID" value="NZ_JQCR01000002.1"/>
</dbReference>
<keyword evidence="3" id="KW-1185">Reference proteome</keyword>
<reference evidence="2 3" key="1">
    <citation type="submission" date="2014-08" db="EMBL/GenBank/DDBJ databases">
        <authorList>
            <person name="den Bakker H.C."/>
        </authorList>
    </citation>
    <scope>NUCLEOTIDE SEQUENCE [LARGE SCALE GENOMIC DNA]</scope>
    <source>
        <strain evidence="2 3">DSM 18334</strain>
    </source>
</reference>
<dbReference type="OrthoDB" id="2958798at2"/>
<dbReference type="AlphaFoldDB" id="A0A098MAF0"/>
<feature type="domain" description="CHAD" evidence="1">
    <location>
        <begin position="11"/>
        <end position="295"/>
    </location>
</feature>
<dbReference type="SMART" id="SM00880">
    <property type="entry name" value="CHAD"/>
    <property type="match status" value="1"/>
</dbReference>
<gene>
    <name evidence="2" type="ORF">PWYN_09370</name>
</gene>